<gene>
    <name evidence="3" type="ORF">ZEAMMB73_Zm00001d001961</name>
</gene>
<accession>A0A1D6DUT4</accession>
<feature type="region of interest" description="Disordered" evidence="2">
    <location>
        <begin position="21"/>
        <end position="53"/>
    </location>
</feature>
<dbReference type="EMBL" id="CM007648">
    <property type="protein sequence ID" value="ONM12565.1"/>
    <property type="molecule type" value="Genomic_DNA"/>
</dbReference>
<dbReference type="Pfam" id="PF02519">
    <property type="entry name" value="Auxin_inducible"/>
    <property type="match status" value="1"/>
</dbReference>
<evidence type="ECO:0000313" key="3">
    <source>
        <dbReference type="EMBL" id="ONM12565.1"/>
    </source>
</evidence>
<dbReference type="AlphaFoldDB" id="A0A1D6DUT4"/>
<evidence type="ECO:0000256" key="1">
    <source>
        <dbReference type="ARBA" id="ARBA00006974"/>
    </source>
</evidence>
<dbReference type="PANTHER" id="PTHR31374">
    <property type="entry name" value="AUXIN-INDUCED PROTEIN-LIKE-RELATED"/>
    <property type="match status" value="1"/>
</dbReference>
<sequence length="236" mass="25512">MPSDAAIYMATPRLAQFRTKANAIFPPKSNREQTTRPSVPAPRSSSSSRTTSASPFPCLYYPSRRTTPPSMCKVAITIPSLVWLCRAVRRWRWRSRGRAADASRSTTTSFSFSSPRPCTSVPAGHVAVCVEAAAAAAGSGSTRRFVVRVAHLSHPSFRELLRQAEEEYGFPAAPGPIALPCDEDHFRDVLHRVSTSAAASSSSSSCCGLATRRCARGESGPLLQGRIMAVDQKLGW</sequence>
<organism evidence="3">
    <name type="scientific">Zea mays</name>
    <name type="common">Maize</name>
    <dbReference type="NCBI Taxonomy" id="4577"/>
    <lineage>
        <taxon>Eukaryota</taxon>
        <taxon>Viridiplantae</taxon>
        <taxon>Streptophyta</taxon>
        <taxon>Embryophyta</taxon>
        <taxon>Tracheophyta</taxon>
        <taxon>Spermatophyta</taxon>
        <taxon>Magnoliopsida</taxon>
        <taxon>Liliopsida</taxon>
        <taxon>Poales</taxon>
        <taxon>Poaceae</taxon>
        <taxon>PACMAD clade</taxon>
        <taxon>Panicoideae</taxon>
        <taxon>Andropogonodae</taxon>
        <taxon>Andropogoneae</taxon>
        <taxon>Tripsacinae</taxon>
        <taxon>Zea</taxon>
    </lineage>
</organism>
<dbReference type="PANTHER" id="PTHR31374:SF12">
    <property type="entry name" value="OS04G0662400 PROTEIN"/>
    <property type="match status" value="1"/>
</dbReference>
<dbReference type="InParanoid" id="A0A1D6DUT4"/>
<comment type="similarity">
    <text evidence="1">Belongs to the ARG7 family.</text>
</comment>
<name>A0A1D6DUT4_MAIZE</name>
<feature type="compositionally biased region" description="Low complexity" evidence="2">
    <location>
        <begin position="35"/>
        <end position="53"/>
    </location>
</feature>
<proteinExistence type="inferred from homology"/>
<dbReference type="GO" id="GO:0009733">
    <property type="term" value="P:response to auxin"/>
    <property type="evidence" value="ECO:0007669"/>
    <property type="project" value="InterPro"/>
</dbReference>
<evidence type="ECO:0000256" key="2">
    <source>
        <dbReference type="SAM" id="MobiDB-lite"/>
    </source>
</evidence>
<dbReference type="OMA" id="CCGLATR"/>
<reference evidence="3" key="1">
    <citation type="submission" date="2015-12" db="EMBL/GenBank/DDBJ databases">
        <title>Update maize B73 reference genome by single molecule sequencing technologies.</title>
        <authorList>
            <consortium name="Maize Genome Sequencing Project"/>
            <person name="Ware D."/>
        </authorList>
    </citation>
    <scope>NUCLEOTIDE SEQUENCE [LARGE SCALE GENOMIC DNA]</scope>
    <source>
        <tissue evidence="3">Seedling</tissue>
    </source>
</reference>
<protein>
    <submittedName>
        <fullName evidence="3">SAUR-like auxin-responsive protein family</fullName>
    </submittedName>
</protein>
<dbReference type="InterPro" id="IPR003676">
    <property type="entry name" value="SAUR_fam"/>
</dbReference>